<feature type="domain" description="N-acetyltransferase" evidence="3">
    <location>
        <begin position="112"/>
        <end position="261"/>
    </location>
</feature>
<accession>A0ABR0F631</accession>
<dbReference type="Gene3D" id="3.40.630.30">
    <property type="match status" value="1"/>
</dbReference>
<dbReference type="PROSITE" id="PS51186">
    <property type="entry name" value="GNAT"/>
    <property type="match status" value="1"/>
</dbReference>
<proteinExistence type="inferred from homology"/>
<dbReference type="InterPro" id="IPR039143">
    <property type="entry name" value="GNPNAT1-like"/>
</dbReference>
<protein>
    <recommendedName>
        <fullName evidence="1">Glucosamine 6-phosphate N-acetyltransferase</fullName>
        <ecNumber evidence="1">2.3.1.4</ecNumber>
    </recommendedName>
</protein>
<comment type="catalytic activity">
    <reaction evidence="1">
        <text>D-glucosamine 6-phosphate + acetyl-CoA = N-acetyl-D-glucosamine 6-phosphate + CoA + H(+)</text>
        <dbReference type="Rhea" id="RHEA:10292"/>
        <dbReference type="ChEBI" id="CHEBI:15378"/>
        <dbReference type="ChEBI" id="CHEBI:57287"/>
        <dbReference type="ChEBI" id="CHEBI:57288"/>
        <dbReference type="ChEBI" id="CHEBI:57513"/>
        <dbReference type="ChEBI" id="CHEBI:58725"/>
        <dbReference type="EC" id="2.3.1.4"/>
    </reaction>
</comment>
<evidence type="ECO:0000256" key="2">
    <source>
        <dbReference type="SAM" id="MobiDB-lite"/>
    </source>
</evidence>
<organism evidence="4 5">
    <name type="scientific">Zasmidium cellare</name>
    <name type="common">Wine cellar mold</name>
    <name type="synonym">Racodium cellare</name>
    <dbReference type="NCBI Taxonomy" id="395010"/>
    <lineage>
        <taxon>Eukaryota</taxon>
        <taxon>Fungi</taxon>
        <taxon>Dikarya</taxon>
        <taxon>Ascomycota</taxon>
        <taxon>Pezizomycotina</taxon>
        <taxon>Dothideomycetes</taxon>
        <taxon>Dothideomycetidae</taxon>
        <taxon>Mycosphaerellales</taxon>
        <taxon>Mycosphaerellaceae</taxon>
        <taxon>Zasmidium</taxon>
    </lineage>
</organism>
<keyword evidence="1" id="KW-0808">Transferase</keyword>
<evidence type="ECO:0000259" key="3">
    <source>
        <dbReference type="PROSITE" id="PS51186"/>
    </source>
</evidence>
<evidence type="ECO:0000313" key="4">
    <source>
        <dbReference type="EMBL" id="KAK4508720.1"/>
    </source>
</evidence>
<reference evidence="4 5" key="1">
    <citation type="journal article" date="2023" name="G3 (Bethesda)">
        <title>A chromosome-level genome assembly of Zasmidium syzygii isolated from banana leaves.</title>
        <authorList>
            <person name="van Westerhoven A.C."/>
            <person name="Mehrabi R."/>
            <person name="Talebi R."/>
            <person name="Steentjes M.B.F."/>
            <person name="Corcolon B."/>
            <person name="Chong P.A."/>
            <person name="Kema G.H.J."/>
            <person name="Seidl M.F."/>
        </authorList>
    </citation>
    <scope>NUCLEOTIDE SEQUENCE [LARGE SCALE GENOMIC DNA]</scope>
    <source>
        <strain evidence="4 5">P124</strain>
    </source>
</reference>
<dbReference type="EC" id="2.3.1.4" evidence="1"/>
<keyword evidence="1" id="KW-0012">Acyltransferase</keyword>
<feature type="compositionally biased region" description="Basic and acidic residues" evidence="2">
    <location>
        <begin position="257"/>
        <end position="288"/>
    </location>
</feature>
<feature type="region of interest" description="Disordered" evidence="2">
    <location>
        <begin position="1"/>
        <end position="58"/>
    </location>
</feature>
<dbReference type="InterPro" id="IPR000182">
    <property type="entry name" value="GNAT_dom"/>
</dbReference>
<feature type="region of interest" description="Disordered" evidence="2">
    <location>
        <begin position="248"/>
        <end position="304"/>
    </location>
</feature>
<dbReference type="PANTHER" id="PTHR13355:SF11">
    <property type="entry name" value="GLUCOSAMINE 6-PHOSPHATE N-ACETYLTRANSFERASE"/>
    <property type="match status" value="1"/>
</dbReference>
<dbReference type="EMBL" id="JAXOVC010000001">
    <property type="protein sequence ID" value="KAK4508720.1"/>
    <property type="molecule type" value="Genomic_DNA"/>
</dbReference>
<comment type="caution">
    <text evidence="4">The sequence shown here is derived from an EMBL/GenBank/DDBJ whole genome shotgun (WGS) entry which is preliminary data.</text>
</comment>
<dbReference type="InterPro" id="IPR016181">
    <property type="entry name" value="Acyl_CoA_acyltransferase"/>
</dbReference>
<keyword evidence="5" id="KW-1185">Reference proteome</keyword>
<comment type="pathway">
    <text evidence="1">Nucleotide-sugar biosynthesis; UDP-N-acetyl-alpha-D-glucosamine biosynthesis; N-acetyl-alpha-D-glucosamine 1-phosphate from alpha-D-glucosamine 6-phosphate (route I): step 1/2.</text>
</comment>
<dbReference type="SUPFAM" id="SSF55729">
    <property type="entry name" value="Acyl-CoA N-acyltransferases (Nat)"/>
    <property type="match status" value="1"/>
</dbReference>
<dbReference type="Proteomes" id="UP001305779">
    <property type="component" value="Unassembled WGS sequence"/>
</dbReference>
<dbReference type="PANTHER" id="PTHR13355">
    <property type="entry name" value="GLUCOSAMINE 6-PHOSPHATE N-ACETYLTRANSFERASE"/>
    <property type="match status" value="1"/>
</dbReference>
<evidence type="ECO:0000313" key="5">
    <source>
        <dbReference type="Proteomes" id="UP001305779"/>
    </source>
</evidence>
<comment type="similarity">
    <text evidence="1">Belongs to the acetyltransferase family. GNA1 subfamily.</text>
</comment>
<dbReference type="Pfam" id="PF00583">
    <property type="entry name" value="Acetyltransf_1"/>
    <property type="match status" value="1"/>
</dbReference>
<evidence type="ECO:0000256" key="1">
    <source>
        <dbReference type="RuleBase" id="RU365086"/>
    </source>
</evidence>
<name>A0ABR0F631_ZASCE</name>
<sequence length="304" mass="34051">MHQSKGSVHHTAVRDDQDAPSPGDIPKRKPSRLVRAITNPNEVLSGLIPQPKPQDPNAKRLEDFKIARALGGIGLDYGIGEPDKPKELPPAESPIFPVVIDSSVEDKLPRGYNIRSLRRDDYDRGYTKLKSVGPITIPAWNERCEYMRARNDVYTILVITDNMDQIVATGTLIIERKFASSLSTVGHIEDLAVGDGQSGKNLGLRLLDQLDRLAQNAGCVRTVLGTQEQNEAFHRQKNFRRTGIEMTHIYTPHLSKRPGDDSRNPFRDRSREPKSRNGSPERRERERSIAAARLAEPVMPTETI</sequence>
<gene>
    <name evidence="4" type="ORF">PRZ48_002459</name>
</gene>